<dbReference type="InParanoid" id="A0A0D1XK25"/>
<feature type="region of interest" description="Disordered" evidence="1">
    <location>
        <begin position="15"/>
        <end position="42"/>
    </location>
</feature>
<evidence type="ECO:0000313" key="2">
    <source>
        <dbReference type="EMBL" id="KIW02681.1"/>
    </source>
</evidence>
<name>A0A0D1XK25_9PEZI</name>
<dbReference type="AlphaFoldDB" id="A0A0D1XK25"/>
<dbReference type="RefSeq" id="XP_016212550.1">
    <property type="nucleotide sequence ID" value="XM_016359714.1"/>
</dbReference>
<dbReference type="VEuPathDB" id="FungiDB:PV09_06118"/>
<sequence>MAFLTKFEGLRLESSHNRASVAEEKPGSGEDESPSVSNDSLPFSGHQAAIKNAVVGIGAWFSDPLLAGPRCLVHEDFMTTESEDESSLAEDRNGVLVDEPLDAGSLKTVSDSGRPDICATAVATTPVNGLLDPSTIGSSCLTNAYKKLAVGDDQLHTAQQIVNCPWAIERRVPPQPNSRIRVPEVGPYSHIRDDAKALTALYYKGKTRYWGHAITEDENAIRGFKLLLLRDEDLQDDIQKSPYLENAKMKLKRLGTSPEKLWQTTFPCFGRTHIRMKQARGSGSIDGLPFKIILTVPTIWKPCAHQKMYNAASMAGILKHRECGKTTLNFISESEAAALAILNELQNSNSIKKGDICIVCDIAGGTTDLISYKVTDTDPLTLYESVEGKGNLGGGTFVDEIFQAHIMSPIGPEIWEKVSHSIKVKFMNDEWEFGIKRAFDGDADKNWTCQLPLDIVRHFRPHRKNDCRNAAQMGHG</sequence>
<accession>A0A0D1XK25</accession>
<dbReference type="CDD" id="cd10170">
    <property type="entry name" value="ASKHA_NBD_HSP70"/>
    <property type="match status" value="1"/>
</dbReference>
<dbReference type="PANTHER" id="PTHR14187">
    <property type="entry name" value="ALPHA KINASE/ELONGATION FACTOR 2 KINASE"/>
    <property type="match status" value="1"/>
</dbReference>
<dbReference type="SUPFAM" id="SSF53067">
    <property type="entry name" value="Actin-like ATPase domain"/>
    <property type="match status" value="1"/>
</dbReference>
<feature type="compositionally biased region" description="Basic and acidic residues" evidence="1">
    <location>
        <begin position="15"/>
        <end position="28"/>
    </location>
</feature>
<protein>
    <submittedName>
        <fullName evidence="2">Uncharacterized protein</fullName>
    </submittedName>
</protein>
<evidence type="ECO:0000313" key="3">
    <source>
        <dbReference type="Proteomes" id="UP000053259"/>
    </source>
</evidence>
<dbReference type="PANTHER" id="PTHR14187:SF5">
    <property type="entry name" value="HEAT SHOCK 70 KDA PROTEIN 12A"/>
    <property type="match status" value="1"/>
</dbReference>
<dbReference type="OrthoDB" id="2963168at2759"/>
<dbReference type="InterPro" id="IPR043129">
    <property type="entry name" value="ATPase_NBD"/>
</dbReference>
<dbReference type="GeneID" id="27314091"/>
<dbReference type="EMBL" id="KN847548">
    <property type="protein sequence ID" value="KIW02681.1"/>
    <property type="molecule type" value="Genomic_DNA"/>
</dbReference>
<evidence type="ECO:0000256" key="1">
    <source>
        <dbReference type="SAM" id="MobiDB-lite"/>
    </source>
</evidence>
<keyword evidence="3" id="KW-1185">Reference proteome</keyword>
<organism evidence="2 3">
    <name type="scientific">Verruconis gallopava</name>
    <dbReference type="NCBI Taxonomy" id="253628"/>
    <lineage>
        <taxon>Eukaryota</taxon>
        <taxon>Fungi</taxon>
        <taxon>Dikarya</taxon>
        <taxon>Ascomycota</taxon>
        <taxon>Pezizomycotina</taxon>
        <taxon>Dothideomycetes</taxon>
        <taxon>Pleosporomycetidae</taxon>
        <taxon>Venturiales</taxon>
        <taxon>Sympoventuriaceae</taxon>
        <taxon>Verruconis</taxon>
    </lineage>
</organism>
<dbReference type="Gene3D" id="3.30.420.40">
    <property type="match status" value="1"/>
</dbReference>
<dbReference type="STRING" id="253628.A0A0D1XK25"/>
<reference evidence="2 3" key="1">
    <citation type="submission" date="2015-01" db="EMBL/GenBank/DDBJ databases">
        <title>The Genome Sequence of Ochroconis gallopava CBS43764.</title>
        <authorList>
            <consortium name="The Broad Institute Genomics Platform"/>
            <person name="Cuomo C."/>
            <person name="de Hoog S."/>
            <person name="Gorbushina A."/>
            <person name="Stielow B."/>
            <person name="Teixiera M."/>
            <person name="Abouelleil A."/>
            <person name="Chapman S.B."/>
            <person name="Priest M."/>
            <person name="Young S.K."/>
            <person name="Wortman J."/>
            <person name="Nusbaum C."/>
            <person name="Birren B."/>
        </authorList>
    </citation>
    <scope>NUCLEOTIDE SEQUENCE [LARGE SCALE GENOMIC DNA]</scope>
    <source>
        <strain evidence="2 3">CBS 43764</strain>
    </source>
</reference>
<dbReference type="HOGENOM" id="CLU_573908_0_0_1"/>
<dbReference type="Proteomes" id="UP000053259">
    <property type="component" value="Unassembled WGS sequence"/>
</dbReference>
<proteinExistence type="predicted"/>
<gene>
    <name evidence="2" type="ORF">PV09_06118</name>
</gene>